<dbReference type="InterPro" id="IPR019223">
    <property type="entry name" value="DUF2147"/>
</dbReference>
<feature type="domain" description="DUF2147" evidence="3">
    <location>
        <begin position="30"/>
        <end position="145"/>
    </location>
</feature>
<dbReference type="Pfam" id="PF09917">
    <property type="entry name" value="DUF2147"/>
    <property type="match status" value="1"/>
</dbReference>
<evidence type="ECO:0000259" key="3">
    <source>
        <dbReference type="Pfam" id="PF09917"/>
    </source>
</evidence>
<dbReference type="EMBL" id="CP157484">
    <property type="protein sequence ID" value="XBO36985.1"/>
    <property type="molecule type" value="Genomic_DNA"/>
</dbReference>
<gene>
    <name evidence="4" type="ORF">ABEG18_14700</name>
</gene>
<proteinExistence type="predicted"/>
<feature type="chain" id="PRO_5043391945" evidence="2">
    <location>
        <begin position="26"/>
        <end position="147"/>
    </location>
</feature>
<name>A0AAU7J9X4_9HYPH</name>
<keyword evidence="2" id="KW-0732">Signal</keyword>
<evidence type="ECO:0000256" key="1">
    <source>
        <dbReference type="SAM" id="MobiDB-lite"/>
    </source>
</evidence>
<dbReference type="RefSeq" id="WP_406853807.1">
    <property type="nucleotide sequence ID" value="NZ_CP157484.1"/>
</dbReference>
<feature type="signal peptide" evidence="2">
    <location>
        <begin position="1"/>
        <end position="25"/>
    </location>
</feature>
<sequence>MAGWRKTGWIGVALALGGAPLAAEAADATGLWLRGTGTARIRIVNCGGALCGTVTWLKEPNGPDGKPRVDDQNPDPAKRGRPALGLPVILGMKPTGKADQWKGEVYKADEGKTYSGYLTVLGPRELKLEGCVLGGMICKAETLSRVE</sequence>
<dbReference type="Gene3D" id="2.40.128.520">
    <property type="match status" value="1"/>
</dbReference>
<evidence type="ECO:0000313" key="4">
    <source>
        <dbReference type="EMBL" id="XBO36985.1"/>
    </source>
</evidence>
<dbReference type="AlphaFoldDB" id="A0AAU7J9X4"/>
<reference evidence="4" key="1">
    <citation type="submission" date="2024-05" db="EMBL/GenBank/DDBJ databases">
        <authorList>
            <person name="Kim S."/>
            <person name="Heo J."/>
            <person name="Choi H."/>
            <person name="Choi Y."/>
            <person name="Kwon S.-W."/>
            <person name="Kim Y."/>
        </authorList>
    </citation>
    <scope>NUCLEOTIDE SEQUENCE</scope>
    <source>
        <strain evidence="4">KACC 23698</strain>
    </source>
</reference>
<dbReference type="PANTHER" id="PTHR36919:SF2">
    <property type="entry name" value="BLL6627 PROTEIN"/>
    <property type="match status" value="1"/>
</dbReference>
<organism evidence="4">
    <name type="scientific">Alsobacter sp. KACC 23698</name>
    <dbReference type="NCBI Taxonomy" id="3149229"/>
    <lineage>
        <taxon>Bacteria</taxon>
        <taxon>Pseudomonadati</taxon>
        <taxon>Pseudomonadota</taxon>
        <taxon>Alphaproteobacteria</taxon>
        <taxon>Hyphomicrobiales</taxon>
        <taxon>Alsobacteraceae</taxon>
        <taxon>Alsobacter</taxon>
    </lineage>
</organism>
<dbReference type="PANTHER" id="PTHR36919">
    <property type="entry name" value="BLR1215 PROTEIN"/>
    <property type="match status" value="1"/>
</dbReference>
<feature type="region of interest" description="Disordered" evidence="1">
    <location>
        <begin position="60"/>
        <end position="83"/>
    </location>
</feature>
<accession>A0AAU7J9X4</accession>
<evidence type="ECO:0000256" key="2">
    <source>
        <dbReference type="SAM" id="SignalP"/>
    </source>
</evidence>
<protein>
    <submittedName>
        <fullName evidence="4">DUF2147 domain-containing protein</fullName>
    </submittedName>
</protein>